<evidence type="ECO:0000256" key="2">
    <source>
        <dbReference type="SAM" id="MobiDB-lite"/>
    </source>
</evidence>
<dbReference type="Proteomes" id="UP000288805">
    <property type="component" value="Unassembled WGS sequence"/>
</dbReference>
<dbReference type="GO" id="GO:0016020">
    <property type="term" value="C:membrane"/>
    <property type="evidence" value="ECO:0007669"/>
    <property type="project" value="InterPro"/>
</dbReference>
<dbReference type="GO" id="GO:0042910">
    <property type="term" value="F:xenobiotic transmembrane transporter activity"/>
    <property type="evidence" value="ECO:0007669"/>
    <property type="project" value="InterPro"/>
</dbReference>
<comment type="similarity">
    <text evidence="1">Belongs to the multi antimicrobial extrusion (MATE) (TC 2.A.66.1) family.</text>
</comment>
<dbReference type="PANTHER" id="PTHR11206">
    <property type="entry name" value="MULTIDRUG RESISTANCE PROTEIN"/>
    <property type="match status" value="1"/>
</dbReference>
<evidence type="ECO:0000313" key="3">
    <source>
        <dbReference type="EMBL" id="RVW52925.1"/>
    </source>
</evidence>
<evidence type="ECO:0000256" key="1">
    <source>
        <dbReference type="ARBA" id="ARBA00010199"/>
    </source>
</evidence>
<dbReference type="Pfam" id="PF01554">
    <property type="entry name" value="MatE"/>
    <property type="match status" value="1"/>
</dbReference>
<sequence length="97" mass="10409">MDGEGFKRGLESPLIPRDENGVGFGGESTKKCCDKSEARAELKQQMKLVGPLVMVSLLQHSLQMISIMFVGHLGELSLSSASIATSFAEVIGFSFMA</sequence>
<feature type="region of interest" description="Disordered" evidence="2">
    <location>
        <begin position="1"/>
        <end position="28"/>
    </location>
</feature>
<reference evidence="3 4" key="1">
    <citation type="journal article" date="2018" name="PLoS Genet.">
        <title>Population sequencing reveals clonal diversity and ancestral inbreeding in the grapevine cultivar Chardonnay.</title>
        <authorList>
            <person name="Roach M.J."/>
            <person name="Johnson D.L."/>
            <person name="Bohlmann J."/>
            <person name="van Vuuren H.J."/>
            <person name="Jones S.J."/>
            <person name="Pretorius I.S."/>
            <person name="Schmidt S.A."/>
            <person name="Borneman A.R."/>
        </authorList>
    </citation>
    <scope>NUCLEOTIDE SEQUENCE [LARGE SCALE GENOMIC DNA]</scope>
    <source>
        <strain evidence="4">cv. Chardonnay</strain>
        <tissue evidence="3">Leaf</tissue>
    </source>
</reference>
<dbReference type="AlphaFoldDB" id="A0A438EYZ3"/>
<feature type="compositionally biased region" description="Basic and acidic residues" evidence="2">
    <location>
        <begin position="1"/>
        <end position="20"/>
    </location>
</feature>
<comment type="caution">
    <text evidence="3">The sequence shown here is derived from an EMBL/GenBank/DDBJ whole genome shotgun (WGS) entry which is preliminary data.</text>
</comment>
<dbReference type="GO" id="GO:0015297">
    <property type="term" value="F:antiporter activity"/>
    <property type="evidence" value="ECO:0007669"/>
    <property type="project" value="InterPro"/>
</dbReference>
<protein>
    <submittedName>
        <fullName evidence="3">Protein detoxification 16</fullName>
    </submittedName>
</protein>
<name>A0A438EYZ3_VITVI</name>
<organism evidence="3 4">
    <name type="scientific">Vitis vinifera</name>
    <name type="common">Grape</name>
    <dbReference type="NCBI Taxonomy" id="29760"/>
    <lineage>
        <taxon>Eukaryota</taxon>
        <taxon>Viridiplantae</taxon>
        <taxon>Streptophyta</taxon>
        <taxon>Embryophyta</taxon>
        <taxon>Tracheophyta</taxon>
        <taxon>Spermatophyta</taxon>
        <taxon>Magnoliopsida</taxon>
        <taxon>eudicotyledons</taxon>
        <taxon>Gunneridae</taxon>
        <taxon>Pentapetalae</taxon>
        <taxon>rosids</taxon>
        <taxon>Vitales</taxon>
        <taxon>Vitaceae</taxon>
        <taxon>Viteae</taxon>
        <taxon>Vitis</taxon>
    </lineage>
</organism>
<dbReference type="EMBL" id="QGNW01001159">
    <property type="protein sequence ID" value="RVW52925.1"/>
    <property type="molecule type" value="Genomic_DNA"/>
</dbReference>
<evidence type="ECO:0000313" key="4">
    <source>
        <dbReference type="Proteomes" id="UP000288805"/>
    </source>
</evidence>
<gene>
    <name evidence="3" type="primary">DTX16_20</name>
    <name evidence="3" type="ORF">CK203_072650</name>
</gene>
<proteinExistence type="inferred from homology"/>
<dbReference type="InterPro" id="IPR002528">
    <property type="entry name" value="MATE_fam"/>
</dbReference>
<accession>A0A438EYZ3</accession>